<proteinExistence type="predicted"/>
<dbReference type="GO" id="GO:0009279">
    <property type="term" value="C:cell outer membrane"/>
    <property type="evidence" value="ECO:0007669"/>
    <property type="project" value="UniProtKB-SubCell"/>
</dbReference>
<comment type="caution">
    <text evidence="13">The sequence shown here is derived from an EMBL/GenBank/DDBJ whole genome shotgun (WGS) entry which is preliminary data.</text>
</comment>
<evidence type="ECO:0000313" key="14">
    <source>
        <dbReference type="Proteomes" id="UP000450676"/>
    </source>
</evidence>
<keyword evidence="9" id="KW-0472">Membrane</keyword>
<dbReference type="Gene3D" id="2.40.160.10">
    <property type="entry name" value="Porin"/>
    <property type="match status" value="1"/>
</dbReference>
<evidence type="ECO:0000256" key="3">
    <source>
        <dbReference type="ARBA" id="ARBA00022448"/>
    </source>
</evidence>
<keyword evidence="4" id="KW-1134">Transmembrane beta strand</keyword>
<keyword evidence="14" id="KW-1185">Reference proteome</keyword>
<comment type="subunit">
    <text evidence="2">Homotrimer.</text>
</comment>
<evidence type="ECO:0000256" key="7">
    <source>
        <dbReference type="ARBA" id="ARBA00023065"/>
    </source>
</evidence>
<name>A0A7X4HFE1_9BURK</name>
<evidence type="ECO:0000256" key="1">
    <source>
        <dbReference type="ARBA" id="ARBA00004571"/>
    </source>
</evidence>
<dbReference type="EMBL" id="WWCU01000035">
    <property type="protein sequence ID" value="MYN10248.1"/>
    <property type="molecule type" value="Genomic_DNA"/>
</dbReference>
<keyword evidence="3" id="KW-0813">Transport</keyword>
<keyword evidence="7" id="KW-0406">Ion transport</keyword>
<evidence type="ECO:0000256" key="2">
    <source>
        <dbReference type="ARBA" id="ARBA00011233"/>
    </source>
</evidence>
<dbReference type="Proteomes" id="UP000450676">
    <property type="component" value="Unassembled WGS sequence"/>
</dbReference>
<evidence type="ECO:0000256" key="9">
    <source>
        <dbReference type="ARBA" id="ARBA00023136"/>
    </source>
</evidence>
<dbReference type="InterPro" id="IPR050298">
    <property type="entry name" value="Gram-neg_bact_OMP"/>
</dbReference>
<gene>
    <name evidence="13" type="ORF">GTP77_23270</name>
</gene>
<dbReference type="GO" id="GO:0046930">
    <property type="term" value="C:pore complex"/>
    <property type="evidence" value="ECO:0007669"/>
    <property type="project" value="UniProtKB-KW"/>
</dbReference>
<evidence type="ECO:0000256" key="11">
    <source>
        <dbReference type="SAM" id="SignalP"/>
    </source>
</evidence>
<accession>A0A7X4HFE1</accession>
<evidence type="ECO:0000256" key="5">
    <source>
        <dbReference type="ARBA" id="ARBA00022692"/>
    </source>
</evidence>
<sequence length="358" mass="38196">MKKSLVALALMGAFAGAHAQSSVTIYGTVDAGVSKTTGTTAQIGKRDNNKLGFRGVEDLGSGLKALFQLEIRYEPDTGTIESTSGANSRPLFQGQSRVGLQGDFGTVRLGRGLTPFQETSTAFEPWSGVPAVAGYQTNLQVAGYTSDPLAPPGTSGNRFSNAVWYNTPVINGFQLNVAVGAKEALGNTVAIVGRGTTLAPQYGVNALPSANPWGASATYTLNQFAAYAAYERNAIETKLWSVGASYKPMPALKLMATYQKQDMDHTVLPNAANHETDAWIIGANYTMGPGKLLLGYGVKTPDRILKTKQASIGYEYNISTRTYIYFDLSNKKTPLPATTATTNDSTVNHYSVGIHHNF</sequence>
<feature type="domain" description="Porin" evidence="12">
    <location>
        <begin position="7"/>
        <end position="331"/>
    </location>
</feature>
<evidence type="ECO:0000313" key="13">
    <source>
        <dbReference type="EMBL" id="MYN10248.1"/>
    </source>
</evidence>
<dbReference type="Pfam" id="PF13609">
    <property type="entry name" value="Porin_4"/>
    <property type="match status" value="1"/>
</dbReference>
<evidence type="ECO:0000259" key="12">
    <source>
        <dbReference type="Pfam" id="PF13609"/>
    </source>
</evidence>
<feature type="chain" id="PRO_5030795371" evidence="11">
    <location>
        <begin position="20"/>
        <end position="358"/>
    </location>
</feature>
<dbReference type="RefSeq" id="WP_161074545.1">
    <property type="nucleotide sequence ID" value="NZ_CP086370.1"/>
</dbReference>
<evidence type="ECO:0000256" key="8">
    <source>
        <dbReference type="ARBA" id="ARBA00023114"/>
    </source>
</evidence>
<reference evidence="13 14" key="1">
    <citation type="submission" date="2019-12" db="EMBL/GenBank/DDBJ databases">
        <title>Novel species isolated from a subtropical stream in China.</title>
        <authorList>
            <person name="Lu H."/>
        </authorList>
    </citation>
    <scope>NUCLEOTIDE SEQUENCE [LARGE SCALE GENOMIC DNA]</scope>
    <source>
        <strain evidence="13 14">FT127W</strain>
    </source>
</reference>
<protein>
    <submittedName>
        <fullName evidence="13">Porin</fullName>
    </submittedName>
</protein>
<dbReference type="PANTHER" id="PTHR34501:SF9">
    <property type="entry name" value="MAJOR OUTER MEMBRANE PROTEIN P.IA"/>
    <property type="match status" value="1"/>
</dbReference>
<keyword evidence="10" id="KW-0998">Cell outer membrane</keyword>
<dbReference type="CDD" id="cd00342">
    <property type="entry name" value="gram_neg_porins"/>
    <property type="match status" value="1"/>
</dbReference>
<keyword evidence="5" id="KW-0812">Transmembrane</keyword>
<comment type="subcellular location">
    <subcellularLocation>
        <location evidence="1">Cell outer membrane</location>
        <topology evidence="1">Multi-pass membrane protein</topology>
    </subcellularLocation>
</comment>
<dbReference type="InterPro" id="IPR033900">
    <property type="entry name" value="Gram_neg_porin_domain"/>
</dbReference>
<evidence type="ECO:0000256" key="4">
    <source>
        <dbReference type="ARBA" id="ARBA00022452"/>
    </source>
</evidence>
<feature type="signal peptide" evidence="11">
    <location>
        <begin position="1"/>
        <end position="19"/>
    </location>
</feature>
<dbReference type="GO" id="GO:0015288">
    <property type="term" value="F:porin activity"/>
    <property type="evidence" value="ECO:0007669"/>
    <property type="project" value="UniProtKB-KW"/>
</dbReference>
<keyword evidence="6 11" id="KW-0732">Signal</keyword>
<dbReference type="AlphaFoldDB" id="A0A7X4HFE1"/>
<dbReference type="SUPFAM" id="SSF56935">
    <property type="entry name" value="Porins"/>
    <property type="match status" value="1"/>
</dbReference>
<evidence type="ECO:0000256" key="6">
    <source>
        <dbReference type="ARBA" id="ARBA00022729"/>
    </source>
</evidence>
<dbReference type="GO" id="GO:0006811">
    <property type="term" value="P:monoatomic ion transport"/>
    <property type="evidence" value="ECO:0007669"/>
    <property type="project" value="UniProtKB-KW"/>
</dbReference>
<evidence type="ECO:0000256" key="10">
    <source>
        <dbReference type="ARBA" id="ARBA00023237"/>
    </source>
</evidence>
<keyword evidence="8" id="KW-0626">Porin</keyword>
<dbReference type="PANTHER" id="PTHR34501">
    <property type="entry name" value="PROTEIN YDDL-RELATED"/>
    <property type="match status" value="1"/>
</dbReference>
<organism evidence="13 14">
    <name type="scientific">Pseudoduganella aquatica</name>
    <dbReference type="NCBI Taxonomy" id="2660641"/>
    <lineage>
        <taxon>Bacteria</taxon>
        <taxon>Pseudomonadati</taxon>
        <taxon>Pseudomonadota</taxon>
        <taxon>Betaproteobacteria</taxon>
        <taxon>Burkholderiales</taxon>
        <taxon>Oxalobacteraceae</taxon>
        <taxon>Telluria group</taxon>
        <taxon>Pseudoduganella</taxon>
    </lineage>
</organism>
<dbReference type="InterPro" id="IPR023614">
    <property type="entry name" value="Porin_dom_sf"/>
</dbReference>